<dbReference type="NCBIfam" id="TIGR00173">
    <property type="entry name" value="menD"/>
    <property type="match status" value="1"/>
</dbReference>
<evidence type="ECO:0000259" key="7">
    <source>
        <dbReference type="Pfam" id="PF02776"/>
    </source>
</evidence>
<evidence type="ECO:0000256" key="5">
    <source>
        <dbReference type="ARBA" id="ARBA00023211"/>
    </source>
</evidence>
<evidence type="ECO:0000313" key="9">
    <source>
        <dbReference type="Proteomes" id="UP000032503"/>
    </source>
</evidence>
<dbReference type="Proteomes" id="UP000032503">
    <property type="component" value="Unassembled WGS sequence"/>
</dbReference>
<proteinExistence type="inferred from homology"/>
<dbReference type="Pfam" id="PF02776">
    <property type="entry name" value="TPP_enzyme_N"/>
    <property type="match status" value="1"/>
</dbReference>
<dbReference type="InterPro" id="IPR029061">
    <property type="entry name" value="THDP-binding"/>
</dbReference>
<keyword evidence="1 6" id="KW-0808">Transferase</keyword>
<keyword evidence="4 6" id="KW-0786">Thiamine pyrophosphate</keyword>
<evidence type="ECO:0000256" key="1">
    <source>
        <dbReference type="ARBA" id="ARBA00022679"/>
    </source>
</evidence>
<name>A0ABR5CDC2_9MICO</name>
<reference evidence="8 9" key="1">
    <citation type="journal article" date="2001" name="Int. J. Syst. Evol. Microbiol.">
        <title>Agreia bicolorata gen. nov., sp. nov., to accommodate actinobacteria isolated from narrow reed grass infected by the nematode Heteroanguina graminophila.</title>
        <authorList>
            <person name="Evtushenko L.I."/>
            <person name="Dorofeeva L.V."/>
            <person name="Dobrovolskaya T.G."/>
            <person name="Streshinskaya G.M."/>
            <person name="Subbotin S.A."/>
            <person name="Tiedje J.M."/>
        </authorList>
    </citation>
    <scope>NUCLEOTIDE SEQUENCE [LARGE SCALE GENOMIC DNA]</scope>
    <source>
        <strain evidence="8 9">VKM Ac-1804</strain>
    </source>
</reference>
<comment type="subunit">
    <text evidence="6">Homodimer.</text>
</comment>
<dbReference type="InterPro" id="IPR012001">
    <property type="entry name" value="Thiamin_PyroP_enz_TPP-bd_dom"/>
</dbReference>
<evidence type="ECO:0000313" key="8">
    <source>
        <dbReference type="EMBL" id="KJC63609.1"/>
    </source>
</evidence>
<comment type="catalytic activity">
    <reaction evidence="6">
        <text>isochorismate + 2-oxoglutarate + H(+) = 5-enolpyruvoyl-6-hydroxy-2-succinyl-cyclohex-3-ene-1-carboxylate + CO2</text>
        <dbReference type="Rhea" id="RHEA:25593"/>
        <dbReference type="ChEBI" id="CHEBI:15378"/>
        <dbReference type="ChEBI" id="CHEBI:16526"/>
        <dbReference type="ChEBI" id="CHEBI:16810"/>
        <dbReference type="ChEBI" id="CHEBI:29780"/>
        <dbReference type="ChEBI" id="CHEBI:58818"/>
        <dbReference type="EC" id="2.2.1.9"/>
    </reaction>
</comment>
<accession>A0ABR5CDC2</accession>
<comment type="pathway">
    <text evidence="6">Quinol/quinone metabolism; menaquinone biosynthesis.</text>
</comment>
<comment type="similarity">
    <text evidence="6">Belongs to the TPP enzyme family. MenD subfamily.</text>
</comment>
<comment type="cofactor">
    <cofactor evidence="6">
        <name>thiamine diphosphate</name>
        <dbReference type="ChEBI" id="CHEBI:58937"/>
    </cofactor>
    <text evidence="6">Binds 1 thiamine pyrophosphate per subunit.</text>
</comment>
<keyword evidence="5 6" id="KW-0464">Manganese</keyword>
<dbReference type="InterPro" id="IPR004433">
    <property type="entry name" value="MenaQ_synth_MenD"/>
</dbReference>
<keyword evidence="2 6" id="KW-0479">Metal-binding</keyword>
<comment type="pathway">
    <text evidence="6">Quinol/quinone metabolism; 1,4-dihydroxy-2-naphthoate biosynthesis; 1,4-dihydroxy-2-naphthoate from chorismate: step 2/7.</text>
</comment>
<comment type="function">
    <text evidence="6">Catalyzes the thiamine diphosphate-dependent decarboxylation of 2-oxoglutarate and the subsequent addition of the resulting succinic semialdehyde-thiamine pyrophosphate anion to isochorismate to yield 2-succinyl-5-enolpyruvyl-6-hydroxy-3-cyclohexene-1-carboxylate (SEPHCHC).</text>
</comment>
<dbReference type="EMBL" id="JYFC01000006">
    <property type="protein sequence ID" value="KJC63609.1"/>
    <property type="molecule type" value="Genomic_DNA"/>
</dbReference>
<dbReference type="PIRSF" id="PIRSF004983">
    <property type="entry name" value="MenD"/>
    <property type="match status" value="1"/>
</dbReference>
<protein>
    <recommendedName>
        <fullName evidence="6">2-succinyl-5-enolpyruvyl-6-hydroxy-3-cyclohexene-1-carboxylate synthase</fullName>
        <shortName evidence="6">SEPHCHC synthase</shortName>
        <ecNumber evidence="6">2.2.1.9</ecNumber>
    </recommendedName>
    <alternativeName>
        <fullName evidence="6">Menaquinone biosynthesis protein MenD</fullName>
    </alternativeName>
</protein>
<feature type="domain" description="Thiamine pyrophosphate enzyme N-terminal TPP-binding" evidence="7">
    <location>
        <begin position="11"/>
        <end position="120"/>
    </location>
</feature>
<dbReference type="EC" id="2.2.1.9" evidence="6"/>
<comment type="caution">
    <text evidence="8">The sequence shown here is derived from an EMBL/GenBank/DDBJ whole genome shotgun (WGS) entry which is preliminary data.</text>
</comment>
<dbReference type="CDD" id="cd07037">
    <property type="entry name" value="TPP_PYR_MenD"/>
    <property type="match status" value="1"/>
</dbReference>
<organism evidence="8 9">
    <name type="scientific">Agreia bicolorata</name>
    <dbReference type="NCBI Taxonomy" id="110935"/>
    <lineage>
        <taxon>Bacteria</taxon>
        <taxon>Bacillati</taxon>
        <taxon>Actinomycetota</taxon>
        <taxon>Actinomycetes</taxon>
        <taxon>Micrococcales</taxon>
        <taxon>Microbacteriaceae</taxon>
        <taxon>Agreia</taxon>
    </lineage>
</organism>
<evidence type="ECO:0000256" key="4">
    <source>
        <dbReference type="ARBA" id="ARBA00023052"/>
    </source>
</evidence>
<keyword evidence="9" id="KW-1185">Reference proteome</keyword>
<comment type="cofactor">
    <cofactor evidence="6">
        <name>Mg(2+)</name>
        <dbReference type="ChEBI" id="CHEBI:18420"/>
    </cofactor>
    <cofactor evidence="6">
        <name>Mn(2+)</name>
        <dbReference type="ChEBI" id="CHEBI:29035"/>
    </cofactor>
</comment>
<evidence type="ECO:0000256" key="2">
    <source>
        <dbReference type="ARBA" id="ARBA00022723"/>
    </source>
</evidence>
<dbReference type="HAMAP" id="MF_01659">
    <property type="entry name" value="MenD"/>
    <property type="match status" value="1"/>
</dbReference>
<keyword evidence="6" id="KW-0474">Menaquinone biosynthesis</keyword>
<dbReference type="PANTHER" id="PTHR42916">
    <property type="entry name" value="2-SUCCINYL-5-ENOLPYRUVYL-6-HYDROXY-3-CYCLOHEXENE-1-CARBOXYLATE SYNTHASE"/>
    <property type="match status" value="1"/>
</dbReference>
<dbReference type="CDD" id="cd02009">
    <property type="entry name" value="TPP_SHCHC_synthase"/>
    <property type="match status" value="1"/>
</dbReference>
<dbReference type="PANTHER" id="PTHR42916:SF1">
    <property type="entry name" value="PROTEIN PHYLLO, CHLOROPLASTIC"/>
    <property type="match status" value="1"/>
</dbReference>
<evidence type="ECO:0000256" key="6">
    <source>
        <dbReference type="HAMAP-Rule" id="MF_01659"/>
    </source>
</evidence>
<evidence type="ECO:0000256" key="3">
    <source>
        <dbReference type="ARBA" id="ARBA00022842"/>
    </source>
</evidence>
<dbReference type="SUPFAM" id="SSF52518">
    <property type="entry name" value="Thiamin diphosphate-binding fold (THDP-binding)"/>
    <property type="match status" value="2"/>
</dbReference>
<sequence>MVSPATDFSVALLTHLAARGLRNVVLTPGSRSQALALAAAELDRRGILTLTVRIDERSAAFTALGLARETGLPVAVVTTSGTAVGNLLPAVMEAHHSGMPLVMLSADRPAELRGTGANQTTWQPGIFGAFVRLELDVDAPSTPADEPLDEVLGLSPDAERLAAQATDAAFGRAGMPGPVHLNLQFREPLSGAFPEIEAPDLGEPAPSHPALAYSLEPGPRTIVVAGDGAGADAEELAHAGGWPLIAEVSSGARFGPNLIVAYRSLLSGELAAHVERVIVFGHPTLSREVPALLAREGVQIVVVASGGERITPGHERRMLVDRVEASAEAIAASRQPDARAWLGRWVMASRHQLELDDPELPAPDVEAPRSGDLTRRREYAKAELAAARASISRPILALSVWRATWPHDRLVLGASRLIREADKIVPGKKITVHANRGLAGIDGTVSTAIGVALGSQTDAKGGITRVLLGDLTLLHDVGGLLVGGGERRPRVQLIVANDGGGTIFDSLEVAATADPDAFARVMRTPQSVSIEQLAAAYGWSYTRVTTRAELDRALTSPEGPLSIVEVPFAEVE</sequence>
<dbReference type="Gene3D" id="3.40.50.970">
    <property type="match status" value="2"/>
</dbReference>
<gene>
    <name evidence="6" type="primary">menD</name>
    <name evidence="8" type="ORF">TZ00_13835</name>
</gene>
<keyword evidence="3 6" id="KW-0460">Magnesium</keyword>
<dbReference type="Gene3D" id="3.40.50.1220">
    <property type="entry name" value="TPP-binding domain"/>
    <property type="match status" value="1"/>
</dbReference>